<dbReference type="CDD" id="cd02440">
    <property type="entry name" value="AdoMet_MTases"/>
    <property type="match status" value="1"/>
</dbReference>
<gene>
    <name evidence="2" type="ORF">BCR42DRAFT_327973</name>
</gene>
<dbReference type="InterPro" id="IPR041698">
    <property type="entry name" value="Methyltransf_25"/>
</dbReference>
<dbReference type="InterPro" id="IPR029063">
    <property type="entry name" value="SAM-dependent_MTases_sf"/>
</dbReference>
<dbReference type="STRING" id="90262.A0A1X2IFT3"/>
<evidence type="ECO:0000313" key="2">
    <source>
        <dbReference type="EMBL" id="ORZ15744.1"/>
    </source>
</evidence>
<sequence length="270" mass="31500">MTRPPTIFSDFDFKEFDRWQRQHYLLKSARKANAWAPLNTNKGAVIIDVGTGNGIWALEMANQYPTVQVLGLDRLLPNDQNGPENLRFVQCDVNESWPMSDNAVDFIFQRSMSDAMKQVEWGPLLKEMYRVLKPGGYIELIENDFWRHNPGPVQQAFDSFIQEQCKMTGVDFQLTDSLDTLVEETGFDQIDKKTMDIPLGEWPTDQELKQFGFINKEAHKAMLKNYKEFYIKQWGLSGPDFDLAVHEVLEEFDEYHSFTRFHCWVARKPL</sequence>
<dbReference type="GO" id="GO:0008168">
    <property type="term" value="F:methyltransferase activity"/>
    <property type="evidence" value="ECO:0007669"/>
    <property type="project" value="UniProtKB-KW"/>
</dbReference>
<dbReference type="Gene3D" id="3.40.50.150">
    <property type="entry name" value="Vaccinia Virus protein VP39"/>
    <property type="match status" value="1"/>
</dbReference>
<dbReference type="AlphaFoldDB" id="A0A1X2IFT3"/>
<reference evidence="2 3" key="1">
    <citation type="submission" date="2016-07" db="EMBL/GenBank/DDBJ databases">
        <title>Pervasive Adenine N6-methylation of Active Genes in Fungi.</title>
        <authorList>
            <consortium name="DOE Joint Genome Institute"/>
            <person name="Mondo S.J."/>
            <person name="Dannebaum R.O."/>
            <person name="Kuo R.C."/>
            <person name="Labutti K."/>
            <person name="Haridas S."/>
            <person name="Kuo A."/>
            <person name="Salamov A."/>
            <person name="Ahrendt S.R."/>
            <person name="Lipzen A."/>
            <person name="Sullivan W."/>
            <person name="Andreopoulos W.B."/>
            <person name="Clum A."/>
            <person name="Lindquist E."/>
            <person name="Daum C."/>
            <person name="Ramamoorthy G.K."/>
            <person name="Gryganskyi A."/>
            <person name="Culley D."/>
            <person name="Magnuson J.K."/>
            <person name="James T.Y."/>
            <person name="O'Malley M.A."/>
            <person name="Stajich J.E."/>
            <person name="Spatafora J.W."/>
            <person name="Visel A."/>
            <person name="Grigoriev I.V."/>
        </authorList>
    </citation>
    <scope>NUCLEOTIDE SEQUENCE [LARGE SCALE GENOMIC DNA]</scope>
    <source>
        <strain evidence="2 3">NRRL 1336</strain>
    </source>
</reference>
<dbReference type="Pfam" id="PF13649">
    <property type="entry name" value="Methyltransf_25"/>
    <property type="match status" value="1"/>
</dbReference>
<dbReference type="OrthoDB" id="2013972at2759"/>
<dbReference type="GO" id="GO:0032259">
    <property type="term" value="P:methylation"/>
    <property type="evidence" value="ECO:0007669"/>
    <property type="project" value="UniProtKB-KW"/>
</dbReference>
<protein>
    <submittedName>
        <fullName evidence="2">S-adenosyl-L-methionine-dependent methyltransferase</fullName>
    </submittedName>
</protein>
<keyword evidence="2" id="KW-0808">Transferase</keyword>
<name>A0A1X2IFT3_9FUNG</name>
<dbReference type="EMBL" id="MCGE01000012">
    <property type="protein sequence ID" value="ORZ15744.1"/>
    <property type="molecule type" value="Genomic_DNA"/>
</dbReference>
<accession>A0A1X2IFT3</accession>
<keyword evidence="3" id="KW-1185">Reference proteome</keyword>
<comment type="caution">
    <text evidence="2">The sequence shown here is derived from an EMBL/GenBank/DDBJ whole genome shotgun (WGS) entry which is preliminary data.</text>
</comment>
<evidence type="ECO:0000259" key="1">
    <source>
        <dbReference type="Pfam" id="PF13649"/>
    </source>
</evidence>
<feature type="domain" description="Methyltransferase" evidence="1">
    <location>
        <begin position="46"/>
        <end position="136"/>
    </location>
</feature>
<proteinExistence type="predicted"/>
<dbReference type="Proteomes" id="UP000193560">
    <property type="component" value="Unassembled WGS sequence"/>
</dbReference>
<dbReference type="PANTHER" id="PTHR43591">
    <property type="entry name" value="METHYLTRANSFERASE"/>
    <property type="match status" value="1"/>
</dbReference>
<organism evidence="2 3">
    <name type="scientific">Absidia repens</name>
    <dbReference type="NCBI Taxonomy" id="90262"/>
    <lineage>
        <taxon>Eukaryota</taxon>
        <taxon>Fungi</taxon>
        <taxon>Fungi incertae sedis</taxon>
        <taxon>Mucoromycota</taxon>
        <taxon>Mucoromycotina</taxon>
        <taxon>Mucoromycetes</taxon>
        <taxon>Mucorales</taxon>
        <taxon>Cunninghamellaceae</taxon>
        <taxon>Absidia</taxon>
    </lineage>
</organism>
<dbReference type="SUPFAM" id="SSF53335">
    <property type="entry name" value="S-adenosyl-L-methionine-dependent methyltransferases"/>
    <property type="match status" value="1"/>
</dbReference>
<dbReference type="PANTHER" id="PTHR43591:SF24">
    <property type="entry name" value="2-METHOXY-6-POLYPRENYL-1,4-BENZOQUINOL METHYLASE, MITOCHONDRIAL"/>
    <property type="match status" value="1"/>
</dbReference>
<evidence type="ECO:0000313" key="3">
    <source>
        <dbReference type="Proteomes" id="UP000193560"/>
    </source>
</evidence>
<keyword evidence="2" id="KW-0489">Methyltransferase</keyword>